<dbReference type="Pfam" id="PF17766">
    <property type="entry name" value="fn3_6"/>
    <property type="match status" value="1"/>
</dbReference>
<dbReference type="AlphaFoldDB" id="A0A4D6MQM9"/>
<reference evidence="2 3" key="1">
    <citation type="submission" date="2019-04" db="EMBL/GenBank/DDBJ databases">
        <title>An improved genome assembly and genetic linkage map for asparagus bean, Vigna unguiculata ssp. sesquipedialis.</title>
        <authorList>
            <person name="Xia Q."/>
            <person name="Zhang R."/>
            <person name="Dong Y."/>
        </authorList>
    </citation>
    <scope>NUCLEOTIDE SEQUENCE [LARGE SCALE GENOMIC DNA]</scope>
    <source>
        <tissue evidence="2">Leaf</tissue>
    </source>
</reference>
<evidence type="ECO:0000313" key="2">
    <source>
        <dbReference type="EMBL" id="QCE02439.1"/>
    </source>
</evidence>
<name>A0A4D6MQM9_VIGUN</name>
<gene>
    <name evidence="2" type="ORF">DEO72_LG8g451</name>
</gene>
<dbReference type="InterPro" id="IPR041469">
    <property type="entry name" value="Subtilisin-like_FN3"/>
</dbReference>
<protein>
    <submittedName>
        <fullName evidence="2">Peptidase S8</fullName>
    </submittedName>
</protein>
<dbReference type="EMBL" id="CP039352">
    <property type="protein sequence ID" value="QCE02439.1"/>
    <property type="molecule type" value="Genomic_DNA"/>
</dbReference>
<evidence type="ECO:0000259" key="1">
    <source>
        <dbReference type="Pfam" id="PF17766"/>
    </source>
</evidence>
<organism evidence="2 3">
    <name type="scientific">Vigna unguiculata</name>
    <name type="common">Cowpea</name>
    <dbReference type="NCBI Taxonomy" id="3917"/>
    <lineage>
        <taxon>Eukaryota</taxon>
        <taxon>Viridiplantae</taxon>
        <taxon>Streptophyta</taxon>
        <taxon>Embryophyta</taxon>
        <taxon>Tracheophyta</taxon>
        <taxon>Spermatophyta</taxon>
        <taxon>Magnoliopsida</taxon>
        <taxon>eudicotyledons</taxon>
        <taxon>Gunneridae</taxon>
        <taxon>Pentapetalae</taxon>
        <taxon>rosids</taxon>
        <taxon>fabids</taxon>
        <taxon>Fabales</taxon>
        <taxon>Fabaceae</taxon>
        <taxon>Papilionoideae</taxon>
        <taxon>50 kb inversion clade</taxon>
        <taxon>NPAAA clade</taxon>
        <taxon>indigoferoid/millettioid clade</taxon>
        <taxon>Phaseoleae</taxon>
        <taxon>Vigna</taxon>
    </lineage>
</organism>
<dbReference type="Proteomes" id="UP000501690">
    <property type="component" value="Linkage Group LG8"/>
</dbReference>
<keyword evidence="3" id="KW-1185">Reference proteome</keyword>
<evidence type="ECO:0000313" key="3">
    <source>
        <dbReference type="Proteomes" id="UP000501690"/>
    </source>
</evidence>
<proteinExistence type="predicted"/>
<accession>A0A4D6MQM9</accession>
<sequence>MISSEDYTGTLTNVGPAEATYIVDLEVPLATGMSVNPSQITFTEVNQKVTFSMEFIPEEKENRGNQSFSKGCLS</sequence>
<feature type="domain" description="Subtilisin-like protease fibronectin type-III" evidence="1">
    <location>
        <begin position="6"/>
        <end position="70"/>
    </location>
</feature>
<dbReference type="Gene3D" id="2.60.40.2310">
    <property type="match status" value="1"/>
</dbReference>